<proteinExistence type="predicted"/>
<name>A0AB32ZYM5_ALTME</name>
<dbReference type="EMBL" id="CP003844">
    <property type="protein sequence ID" value="AFT74728.1"/>
    <property type="molecule type" value="Genomic_DNA"/>
</dbReference>
<dbReference type="KEGG" id="amg:AMEC673_10170"/>
<reference evidence="2" key="1">
    <citation type="journal article" date="2012" name="Sci. Rep.">
        <title>Genomes of surface isolates of Alteromonas macleodii: the life of a widespread marine opportunistic copiotroph.</title>
        <authorList>
            <person name="Lopez-Perez M."/>
            <person name="Gonzaga A."/>
            <person name="Martin-Cuadrado A.B."/>
            <person name="Onyshchenko O."/>
            <person name="Ghavidel A."/>
            <person name="Ghai R."/>
            <person name="Rodriguez-Valera F."/>
        </authorList>
    </citation>
    <scope>NUCLEOTIDE SEQUENCE [LARGE SCALE GENOMIC DNA]</scope>
    <source>
        <strain evidence="2">English Channel 673</strain>
    </source>
</reference>
<dbReference type="Pfam" id="PF13148">
    <property type="entry name" value="DUF3987"/>
    <property type="match status" value="1"/>
</dbReference>
<gene>
    <name evidence="1" type="ordered locus">AMEC673_10170</name>
</gene>
<protein>
    <recommendedName>
        <fullName evidence="3">DUF3987 domain-containing protein</fullName>
    </recommendedName>
</protein>
<dbReference type="RefSeq" id="WP_014976633.1">
    <property type="nucleotide sequence ID" value="NC_018678.1"/>
</dbReference>
<evidence type="ECO:0000313" key="2">
    <source>
        <dbReference type="Proteomes" id="UP000006296"/>
    </source>
</evidence>
<dbReference type="InterPro" id="IPR025048">
    <property type="entry name" value="DUF3987"/>
</dbReference>
<sequence length="501" mass="56600">MRPSDFAKADRSDHIELYSCDKVSKLIEELHEKTQAPISLILICVISTYSTLCQPLIDVEIIQGERASVSSYSLIIAASGEGKSTVLKYLQKPIEEHQSFLTSKYDERCLEFCADQEINKIKEKSLKKQIKMCLAAQKDYELRQLKKELVLLKRDSEEPILKKILVEDITPEALAYDLANGSGALTLSSSEGNTILNGRISSDLSFLNKAWAGEQYSVDRRGAKSFTLSNYRLTVLISTQPSTVTQFLTKKGELAIDSGLMARFLICEPVSTQGSRKRHSNKIEEQDAYKNYLNQARELLHKEHLLSSTGQNERYLVKFTPEARVDWLKLCVEVEEELKAGGAFEYARGHGSKIPEQIARVAAILTYIEYGESKDISREILYDAVTIVRYSSNAYLRLFQAYPDYIKDAQLLDTYFQTLKEAGERYIKKNGVLQSGPSRLRDKSRLNRALSVLQEKYQVNILHAQNGLVVLDLLPHLAPCDMAWNCFVRKYGISIASPPGV</sequence>
<evidence type="ECO:0008006" key="3">
    <source>
        <dbReference type="Google" id="ProtNLM"/>
    </source>
</evidence>
<organism evidence="1 2">
    <name type="scientific">Alteromonas macleodii (strain English Channel 673)</name>
    <dbReference type="NCBI Taxonomy" id="1004788"/>
    <lineage>
        <taxon>Bacteria</taxon>
        <taxon>Pseudomonadati</taxon>
        <taxon>Pseudomonadota</taxon>
        <taxon>Gammaproteobacteria</taxon>
        <taxon>Alteromonadales</taxon>
        <taxon>Alteromonadaceae</taxon>
        <taxon>Alteromonas/Salinimonas group</taxon>
        <taxon>Alteromonas</taxon>
    </lineage>
</organism>
<dbReference type="AlphaFoldDB" id="A0AB32ZYM5"/>
<accession>A0AB32ZYM5</accession>
<dbReference type="Proteomes" id="UP000006296">
    <property type="component" value="Chromosome"/>
</dbReference>
<evidence type="ECO:0000313" key="1">
    <source>
        <dbReference type="EMBL" id="AFT74728.1"/>
    </source>
</evidence>